<evidence type="ECO:0000256" key="3">
    <source>
        <dbReference type="ARBA" id="ARBA00022729"/>
    </source>
</evidence>
<proteinExistence type="inferred from homology"/>
<dbReference type="InterPro" id="IPR008979">
    <property type="entry name" value="Galactose-bd-like_sf"/>
</dbReference>
<evidence type="ECO:0000256" key="1">
    <source>
        <dbReference type="ARBA" id="ARBA00007951"/>
    </source>
</evidence>
<dbReference type="InterPro" id="IPR017853">
    <property type="entry name" value="GH"/>
</dbReference>
<keyword evidence="4" id="KW-0378">Hydrolase</keyword>
<dbReference type="FunFam" id="3.20.20.80:FF:000052">
    <property type="entry name" value="Putative alpha-L-fucosidase 1"/>
    <property type="match status" value="1"/>
</dbReference>
<dbReference type="Proteomes" id="UP000249645">
    <property type="component" value="Unassembled WGS sequence"/>
</dbReference>
<evidence type="ECO:0000256" key="2">
    <source>
        <dbReference type="ARBA" id="ARBA00012662"/>
    </source>
</evidence>
<dbReference type="PANTHER" id="PTHR10030:SF37">
    <property type="entry name" value="ALPHA-L-FUCOSIDASE-RELATED"/>
    <property type="match status" value="1"/>
</dbReference>
<dbReference type="PANTHER" id="PTHR10030">
    <property type="entry name" value="ALPHA-L-FUCOSIDASE"/>
    <property type="match status" value="1"/>
</dbReference>
<reference evidence="7 8" key="1">
    <citation type="submission" date="2017-11" db="EMBL/GenBank/DDBJ databases">
        <title>Infants hospitalized years apart are colonized by the same room-sourced microbial strains.</title>
        <authorList>
            <person name="Brooks B."/>
            <person name="Olm M.R."/>
            <person name="Firek B.A."/>
            <person name="Baker R."/>
            <person name="Thomas B.C."/>
            <person name="Morowitz M.J."/>
            <person name="Banfield J.F."/>
        </authorList>
    </citation>
    <scope>NUCLEOTIDE SEQUENCE [LARGE SCALE GENOMIC DNA]</scope>
    <source>
        <strain evidence="7">S2_009_000_R2_76</strain>
    </source>
</reference>
<dbReference type="GO" id="GO:0016139">
    <property type="term" value="P:glycoside catabolic process"/>
    <property type="evidence" value="ECO:0007669"/>
    <property type="project" value="TreeGrafter"/>
</dbReference>
<dbReference type="Pfam" id="PF01120">
    <property type="entry name" value="Alpha_L_fucos"/>
    <property type="match status" value="1"/>
</dbReference>
<dbReference type="GO" id="GO:0006004">
    <property type="term" value="P:fucose metabolic process"/>
    <property type="evidence" value="ECO:0007669"/>
    <property type="project" value="TreeGrafter"/>
</dbReference>
<dbReference type="SMART" id="SM00812">
    <property type="entry name" value="Alpha_L_fucos"/>
    <property type="match status" value="1"/>
</dbReference>
<dbReference type="SUPFAM" id="SSF49785">
    <property type="entry name" value="Galactose-binding domain-like"/>
    <property type="match status" value="1"/>
</dbReference>
<dbReference type="InterPro" id="IPR057739">
    <property type="entry name" value="Glyco_hydro_29_N"/>
</dbReference>
<comment type="similarity">
    <text evidence="1">Belongs to the glycosyl hydrolase 29 family.</text>
</comment>
<dbReference type="GO" id="GO:0005764">
    <property type="term" value="C:lysosome"/>
    <property type="evidence" value="ECO:0007669"/>
    <property type="project" value="TreeGrafter"/>
</dbReference>
<dbReference type="Gene3D" id="2.60.120.260">
    <property type="entry name" value="Galactose-binding domain-like"/>
    <property type="match status" value="1"/>
</dbReference>
<evidence type="ECO:0000259" key="6">
    <source>
        <dbReference type="Pfam" id="PF01120"/>
    </source>
</evidence>
<comment type="caution">
    <text evidence="7">The sequence shown here is derived from an EMBL/GenBank/DDBJ whole genome shotgun (WGS) entry which is preliminary data.</text>
</comment>
<sequence>MFYIVRILLILGTLIAFCDRSNAQNFVSILPTDNERLIIEKAAHVTPSERQLRWQQLELTAFMHFGINTFTNKEWGDGTDDISIFNPKMLNAEQWVNALKNAGFKQIIFTAKHHDGFCLWPTKYTKYAIQNTPYKDGKGDIVKEISTACKKNGIGFGIYLSPWDRNSKYYGDSIQYNTYFENQLTELLTNYGTIDEVWFDGANGEGPDGKKQWYDFQTWYALIRRLQPQAIIANMGPDVRWVGTESGIGRITEWSVLPLTESSQVAIAKNSQKDMTIKPTITGSYKDNDRGGRGKLSGVTGLIWYPAETDVSIRPGWFYHPNEDNKVKTGKELLSLYCTSTGRNGLLLLNLPPNKDGLLSSADLQSLKDFGNYYKETFAINLAKKGTISISNKKSIIKLIDENRKTFVTSSNKSDSMLNITETFEDYIDFNTIVLQEAIELGQRVEKFKIEAMLDKKWSKIAEGTTIGYKRILQLNKSVKTKKLKINILSSRLNPNISEFGLYFNKYQ</sequence>
<gene>
    <name evidence="7" type="ORF">DI598_03635</name>
</gene>
<evidence type="ECO:0000256" key="4">
    <source>
        <dbReference type="ARBA" id="ARBA00022801"/>
    </source>
</evidence>
<dbReference type="InterPro" id="IPR000933">
    <property type="entry name" value="Glyco_hydro_29"/>
</dbReference>
<keyword evidence="5" id="KW-0326">Glycosidase</keyword>
<evidence type="ECO:0000256" key="5">
    <source>
        <dbReference type="ARBA" id="ARBA00023295"/>
    </source>
</evidence>
<evidence type="ECO:0000313" key="7">
    <source>
        <dbReference type="EMBL" id="PZP51271.1"/>
    </source>
</evidence>
<name>A0A2W5F595_9SPHI</name>
<keyword evidence="3" id="KW-0732">Signal</keyword>
<accession>A0A2W5F595</accession>
<dbReference type="EC" id="3.2.1.51" evidence="2"/>
<dbReference type="SUPFAM" id="SSF51445">
    <property type="entry name" value="(Trans)glycosidases"/>
    <property type="match status" value="1"/>
</dbReference>
<evidence type="ECO:0000313" key="8">
    <source>
        <dbReference type="Proteomes" id="UP000249645"/>
    </source>
</evidence>
<dbReference type="AlphaFoldDB" id="A0A2W5F595"/>
<organism evidence="7 8">
    <name type="scientific">Pseudopedobacter saltans</name>
    <dbReference type="NCBI Taxonomy" id="151895"/>
    <lineage>
        <taxon>Bacteria</taxon>
        <taxon>Pseudomonadati</taxon>
        <taxon>Bacteroidota</taxon>
        <taxon>Sphingobacteriia</taxon>
        <taxon>Sphingobacteriales</taxon>
        <taxon>Sphingobacteriaceae</taxon>
        <taxon>Pseudopedobacter</taxon>
    </lineage>
</organism>
<dbReference type="EMBL" id="QFOI01000036">
    <property type="protein sequence ID" value="PZP51271.1"/>
    <property type="molecule type" value="Genomic_DNA"/>
</dbReference>
<dbReference type="GO" id="GO:0004560">
    <property type="term" value="F:alpha-L-fucosidase activity"/>
    <property type="evidence" value="ECO:0007669"/>
    <property type="project" value="InterPro"/>
</dbReference>
<dbReference type="Gene3D" id="3.20.20.80">
    <property type="entry name" value="Glycosidases"/>
    <property type="match status" value="1"/>
</dbReference>
<protein>
    <recommendedName>
        <fullName evidence="2">alpha-L-fucosidase</fullName>
        <ecNumber evidence="2">3.2.1.51</ecNumber>
    </recommendedName>
</protein>
<feature type="domain" description="Glycoside hydrolase family 29 N-terminal" evidence="6">
    <location>
        <begin position="80"/>
        <end position="375"/>
    </location>
</feature>